<sequence>MINVLVGSTVLPGNLEAVLEIYRELVARTRNEPGCVSYELLQLREDPCDLMLLECWLSQEHLDAHTRTPHFVEAIAQLEMLETAAPALIYTKSV</sequence>
<dbReference type="RefSeq" id="WP_209996401.1">
    <property type="nucleotide sequence ID" value="NZ_BAAAJY010000007.1"/>
</dbReference>
<dbReference type="Gene3D" id="3.30.70.100">
    <property type="match status" value="1"/>
</dbReference>
<comment type="caution">
    <text evidence="2">The sequence shown here is derived from an EMBL/GenBank/DDBJ whole genome shotgun (WGS) entry which is preliminary data.</text>
</comment>
<dbReference type="PANTHER" id="PTHR33336">
    <property type="entry name" value="QUINOL MONOOXYGENASE YGIN-RELATED"/>
    <property type="match status" value="1"/>
</dbReference>
<dbReference type="PANTHER" id="PTHR33336:SF15">
    <property type="entry name" value="ABM DOMAIN-CONTAINING PROTEIN"/>
    <property type="match status" value="1"/>
</dbReference>
<keyword evidence="3" id="KW-1185">Reference proteome</keyword>
<dbReference type="EMBL" id="JAGIOF010000001">
    <property type="protein sequence ID" value="MBP2385551.1"/>
    <property type="molecule type" value="Genomic_DNA"/>
</dbReference>
<name>A0ABS4XAR0_9MICC</name>
<keyword evidence="2" id="KW-0503">Monooxygenase</keyword>
<feature type="domain" description="ABM" evidence="1">
    <location>
        <begin position="2"/>
        <end position="90"/>
    </location>
</feature>
<dbReference type="InterPro" id="IPR007138">
    <property type="entry name" value="ABM_dom"/>
</dbReference>
<gene>
    <name evidence="2" type="ORF">JOF47_001062</name>
</gene>
<keyword evidence="2" id="KW-0560">Oxidoreductase</keyword>
<dbReference type="GO" id="GO:0004497">
    <property type="term" value="F:monooxygenase activity"/>
    <property type="evidence" value="ECO:0007669"/>
    <property type="project" value="UniProtKB-KW"/>
</dbReference>
<evidence type="ECO:0000259" key="1">
    <source>
        <dbReference type="PROSITE" id="PS51725"/>
    </source>
</evidence>
<dbReference type="InterPro" id="IPR050744">
    <property type="entry name" value="AI-2_Isomerase_LsrG"/>
</dbReference>
<dbReference type="SUPFAM" id="SSF54909">
    <property type="entry name" value="Dimeric alpha+beta barrel"/>
    <property type="match status" value="1"/>
</dbReference>
<dbReference type="Proteomes" id="UP001296993">
    <property type="component" value="Unassembled WGS sequence"/>
</dbReference>
<organism evidence="2 3">
    <name type="scientific">Paeniglutamicibacter kerguelensis</name>
    <dbReference type="NCBI Taxonomy" id="254788"/>
    <lineage>
        <taxon>Bacteria</taxon>
        <taxon>Bacillati</taxon>
        <taxon>Actinomycetota</taxon>
        <taxon>Actinomycetes</taxon>
        <taxon>Micrococcales</taxon>
        <taxon>Micrococcaceae</taxon>
        <taxon>Paeniglutamicibacter</taxon>
    </lineage>
</organism>
<reference evidence="2 3" key="1">
    <citation type="submission" date="2021-03" db="EMBL/GenBank/DDBJ databases">
        <title>Sequencing the genomes of 1000 actinobacteria strains.</title>
        <authorList>
            <person name="Klenk H.-P."/>
        </authorList>
    </citation>
    <scope>NUCLEOTIDE SEQUENCE [LARGE SCALE GENOMIC DNA]</scope>
    <source>
        <strain evidence="2 3">DSM 15797</strain>
    </source>
</reference>
<dbReference type="PROSITE" id="PS51725">
    <property type="entry name" value="ABM"/>
    <property type="match status" value="1"/>
</dbReference>
<accession>A0ABS4XAR0</accession>
<proteinExistence type="predicted"/>
<protein>
    <submittedName>
        <fullName evidence="2">Quinol monooxygenase YgiN</fullName>
    </submittedName>
</protein>
<evidence type="ECO:0000313" key="2">
    <source>
        <dbReference type="EMBL" id="MBP2385551.1"/>
    </source>
</evidence>
<evidence type="ECO:0000313" key="3">
    <source>
        <dbReference type="Proteomes" id="UP001296993"/>
    </source>
</evidence>
<dbReference type="Pfam" id="PF03992">
    <property type="entry name" value="ABM"/>
    <property type="match status" value="1"/>
</dbReference>
<dbReference type="InterPro" id="IPR011008">
    <property type="entry name" value="Dimeric_a/b-barrel"/>
</dbReference>